<evidence type="ECO:0000313" key="3">
    <source>
        <dbReference type="Proteomes" id="UP001201549"/>
    </source>
</evidence>
<name>A0ABT2FPN5_9GAMM</name>
<dbReference type="EMBL" id="JAKOGG010000011">
    <property type="protein sequence ID" value="MCS4557610.1"/>
    <property type="molecule type" value="Genomic_DNA"/>
</dbReference>
<accession>A0ABT2FPN5</accession>
<organism evidence="2 3">
    <name type="scientific">Shewanella electrica</name>
    <dbReference type="NCBI Taxonomy" id="515560"/>
    <lineage>
        <taxon>Bacteria</taxon>
        <taxon>Pseudomonadati</taxon>
        <taxon>Pseudomonadota</taxon>
        <taxon>Gammaproteobacteria</taxon>
        <taxon>Alteromonadales</taxon>
        <taxon>Shewanellaceae</taxon>
        <taxon>Shewanella</taxon>
    </lineage>
</organism>
<keyword evidence="1" id="KW-0732">Signal</keyword>
<feature type="signal peptide" evidence="1">
    <location>
        <begin position="1"/>
        <end position="19"/>
    </location>
</feature>
<protein>
    <submittedName>
        <fullName evidence="2">Uncharacterized protein</fullName>
    </submittedName>
</protein>
<comment type="caution">
    <text evidence="2">The sequence shown here is derived from an EMBL/GenBank/DDBJ whole genome shotgun (WGS) entry which is preliminary data.</text>
</comment>
<sequence length="158" mass="17143">MRYLCLAMFCACLTLPAVASVEQSLQQCGQISNDKQRLACFDQLSASINTSQSQDKVASAAALSGTTPSESAVDRFGAKPKETVSEPDEIKLTVASIDKSPRGALIMTFENGQIWRQLEVEHFSLQPGSKVTIKKAAFGSFLLQADGLSRSTRVRRVQ</sequence>
<feature type="chain" id="PRO_5046311596" evidence="1">
    <location>
        <begin position="20"/>
        <end position="158"/>
    </location>
</feature>
<proteinExistence type="predicted"/>
<keyword evidence="3" id="KW-1185">Reference proteome</keyword>
<evidence type="ECO:0000313" key="2">
    <source>
        <dbReference type="EMBL" id="MCS4557610.1"/>
    </source>
</evidence>
<reference evidence="2 3" key="1">
    <citation type="submission" date="2022-02" db="EMBL/GenBank/DDBJ databases">
        <authorList>
            <person name="Zhuang L."/>
        </authorList>
    </citation>
    <scope>NUCLEOTIDE SEQUENCE [LARGE SCALE GENOMIC DNA]</scope>
    <source>
        <strain evidence="2 3">C32</strain>
    </source>
</reference>
<dbReference type="RefSeq" id="WP_238897089.1">
    <property type="nucleotide sequence ID" value="NZ_JAKOGG010000011.1"/>
</dbReference>
<evidence type="ECO:0000256" key="1">
    <source>
        <dbReference type="SAM" id="SignalP"/>
    </source>
</evidence>
<reference evidence="3" key="2">
    <citation type="submission" date="2023-07" db="EMBL/GenBank/DDBJ databases">
        <title>Shewanella mangrovi sp. nov., an acetaldehyde- degrading bacterium isolated from mangrove sediment.</title>
        <authorList>
            <person name="Liu Y."/>
        </authorList>
    </citation>
    <scope>NUCLEOTIDE SEQUENCE [LARGE SCALE GENOMIC DNA]</scope>
    <source>
        <strain evidence="3">C32</strain>
    </source>
</reference>
<gene>
    <name evidence="2" type="ORF">L9G74_14265</name>
</gene>
<dbReference type="Proteomes" id="UP001201549">
    <property type="component" value="Unassembled WGS sequence"/>
</dbReference>